<gene>
    <name evidence="7" type="primary">ssuE</name>
    <name evidence="7" type="ORF">F1599_16785</name>
</gene>
<dbReference type="PANTHER" id="PTHR43408:SF1">
    <property type="entry name" value="FMN REDUCTASE (NADPH)"/>
    <property type="match status" value="1"/>
</dbReference>
<dbReference type="SUPFAM" id="SSF52218">
    <property type="entry name" value="Flavoproteins"/>
    <property type="match status" value="1"/>
</dbReference>
<evidence type="ECO:0000313" key="8">
    <source>
        <dbReference type="Proteomes" id="UP000324324"/>
    </source>
</evidence>
<accession>A0A5M8ADM9</accession>
<name>A0A5M8ADM9_9BURK</name>
<dbReference type="RefSeq" id="WP_149316078.1">
    <property type="nucleotide sequence ID" value="NZ_VWRN01000045.1"/>
</dbReference>
<evidence type="ECO:0000256" key="3">
    <source>
        <dbReference type="ARBA" id="ARBA00022643"/>
    </source>
</evidence>
<dbReference type="InterPro" id="IPR051814">
    <property type="entry name" value="NAD(P)H-dep_FMN_reductase"/>
</dbReference>
<keyword evidence="2" id="KW-0285">Flavoprotein</keyword>
<dbReference type="GO" id="GO:0046306">
    <property type="term" value="P:alkanesulfonate catabolic process"/>
    <property type="evidence" value="ECO:0007669"/>
    <property type="project" value="InterPro"/>
</dbReference>
<evidence type="ECO:0000313" key="7">
    <source>
        <dbReference type="EMBL" id="KAA6120819.1"/>
    </source>
</evidence>
<keyword evidence="5" id="KW-0175">Coiled coil</keyword>
<keyword evidence="3" id="KW-0288">FMN</keyword>
<dbReference type="InterPro" id="IPR020048">
    <property type="entry name" value="NADPH-dep_FMN_reduc_SsuE"/>
</dbReference>
<evidence type="ECO:0000256" key="4">
    <source>
        <dbReference type="ARBA" id="ARBA00023002"/>
    </source>
</evidence>
<dbReference type="EMBL" id="VWRN01000045">
    <property type="protein sequence ID" value="KAA6120819.1"/>
    <property type="molecule type" value="Genomic_DNA"/>
</dbReference>
<evidence type="ECO:0000256" key="1">
    <source>
        <dbReference type="ARBA" id="ARBA00005990"/>
    </source>
</evidence>
<evidence type="ECO:0000256" key="2">
    <source>
        <dbReference type="ARBA" id="ARBA00022630"/>
    </source>
</evidence>
<feature type="coiled-coil region" evidence="5">
    <location>
        <begin position="159"/>
        <end position="186"/>
    </location>
</feature>
<dbReference type="PANTHER" id="PTHR43408">
    <property type="entry name" value="FMN REDUCTASE (NADPH)"/>
    <property type="match status" value="1"/>
</dbReference>
<evidence type="ECO:0000259" key="6">
    <source>
        <dbReference type="Pfam" id="PF03358"/>
    </source>
</evidence>
<dbReference type="GO" id="GO:0052873">
    <property type="term" value="F:FMN reductase (NADPH) activity"/>
    <property type="evidence" value="ECO:0007669"/>
    <property type="project" value="UniProtKB-EC"/>
</dbReference>
<feature type="domain" description="NADPH-dependent FMN reductase-like" evidence="6">
    <location>
        <begin position="1"/>
        <end position="142"/>
    </location>
</feature>
<organism evidence="7 8">
    <name type="scientific">Cupriavidus cauae</name>
    <dbReference type="NCBI Taxonomy" id="2608999"/>
    <lineage>
        <taxon>Bacteria</taxon>
        <taxon>Pseudomonadati</taxon>
        <taxon>Pseudomonadota</taxon>
        <taxon>Betaproteobacteria</taxon>
        <taxon>Burkholderiales</taxon>
        <taxon>Burkholderiaceae</taxon>
        <taxon>Cupriavidus</taxon>
    </lineage>
</organism>
<dbReference type="Gene3D" id="3.40.50.360">
    <property type="match status" value="1"/>
</dbReference>
<comment type="similarity">
    <text evidence="1">Belongs to the SsuE family.</text>
</comment>
<dbReference type="NCBIfam" id="TIGR03567">
    <property type="entry name" value="FMN_reduc_SsuE"/>
    <property type="match status" value="1"/>
</dbReference>
<sequence length="205" mass="22103">MNIVGILGSPSTPSRSAYLLELALSRLDAITSSYRSIRPRDLPAQALTQADFGDARLQDAVRAVGESQLVIVATPIYKASYSGVLKAFLDLLPQDGLRDKTVLPLATGGSPAHLLALDYALKPVLSALGARDILDGIYATDQQLPSRPEGGYSAAADIVERLDRSVQRVAARARELREREAELARAASARANSEPWPAERVRWSV</sequence>
<dbReference type="Proteomes" id="UP000324324">
    <property type="component" value="Unassembled WGS sequence"/>
</dbReference>
<dbReference type="EC" id="1.5.1.38" evidence="7"/>
<dbReference type="InterPro" id="IPR005025">
    <property type="entry name" value="FMN_Rdtase-like_dom"/>
</dbReference>
<reference evidence="7 8" key="1">
    <citation type="submission" date="2019-09" db="EMBL/GenBank/DDBJ databases">
        <title>Isolation of a novel species in the genus Cupriavidus from patients with sepsis using whole genome sequencing.</title>
        <authorList>
            <person name="Kweon O.J."/>
            <person name="Lee M.-K."/>
        </authorList>
    </citation>
    <scope>NUCLEOTIDE SEQUENCE [LARGE SCALE GENOMIC DNA]</scope>
    <source>
        <strain evidence="7 8">MKL-01</strain>
    </source>
</reference>
<proteinExistence type="inferred from homology"/>
<dbReference type="Pfam" id="PF03358">
    <property type="entry name" value="FMN_red"/>
    <property type="match status" value="1"/>
</dbReference>
<keyword evidence="8" id="KW-1185">Reference proteome</keyword>
<evidence type="ECO:0000256" key="5">
    <source>
        <dbReference type="SAM" id="Coils"/>
    </source>
</evidence>
<protein>
    <submittedName>
        <fullName evidence="7">NADPH-dependent FMN reductase</fullName>
        <ecNumber evidence="7">1.5.1.38</ecNumber>
    </submittedName>
</protein>
<keyword evidence="4 7" id="KW-0560">Oxidoreductase</keyword>
<comment type="caution">
    <text evidence="7">The sequence shown here is derived from an EMBL/GenBank/DDBJ whole genome shotgun (WGS) entry which is preliminary data.</text>
</comment>
<dbReference type="AlphaFoldDB" id="A0A5M8ADM9"/>
<dbReference type="InterPro" id="IPR029039">
    <property type="entry name" value="Flavoprotein-like_sf"/>
</dbReference>